<protein>
    <submittedName>
        <fullName evidence="1">Uncharacterized protein</fullName>
    </submittedName>
</protein>
<evidence type="ECO:0000313" key="2">
    <source>
        <dbReference type="Proteomes" id="UP000028582"/>
    </source>
</evidence>
<organism evidence="1 2">
    <name type="scientific">Phytophthora nicotianae P1976</name>
    <dbReference type="NCBI Taxonomy" id="1317066"/>
    <lineage>
        <taxon>Eukaryota</taxon>
        <taxon>Sar</taxon>
        <taxon>Stramenopiles</taxon>
        <taxon>Oomycota</taxon>
        <taxon>Peronosporomycetes</taxon>
        <taxon>Peronosporales</taxon>
        <taxon>Peronosporaceae</taxon>
        <taxon>Phytophthora</taxon>
    </lineage>
</organism>
<dbReference type="EMBL" id="ANJA01003500">
    <property type="protein sequence ID" value="ETO63347.1"/>
    <property type="molecule type" value="Genomic_DNA"/>
</dbReference>
<comment type="caution">
    <text evidence="1">The sequence shown here is derived from an EMBL/GenBank/DDBJ whole genome shotgun (WGS) entry which is preliminary data.</text>
</comment>
<sequence length="51" mass="5480">MSRFGAHHRTIPALRSALATGTRSTLSVMVMYKDTRLQRLANLSASSGSAC</sequence>
<accession>A0A080Z9N6</accession>
<name>A0A080Z9N6_PHYNI</name>
<dbReference type="AlphaFoldDB" id="A0A080Z9N6"/>
<evidence type="ECO:0000313" key="1">
    <source>
        <dbReference type="EMBL" id="ETO63347.1"/>
    </source>
</evidence>
<proteinExistence type="predicted"/>
<dbReference type="Proteomes" id="UP000028582">
    <property type="component" value="Unassembled WGS sequence"/>
</dbReference>
<reference evidence="1 2" key="1">
    <citation type="submission" date="2013-11" db="EMBL/GenBank/DDBJ databases">
        <title>The Genome Sequence of Phytophthora parasitica P1976.</title>
        <authorList>
            <consortium name="The Broad Institute Genomics Platform"/>
            <person name="Russ C."/>
            <person name="Tyler B."/>
            <person name="Panabieres F."/>
            <person name="Shan W."/>
            <person name="Tripathy S."/>
            <person name="Grunwald N."/>
            <person name="Machado M."/>
            <person name="Johnson C.S."/>
            <person name="Walker B."/>
            <person name="Young S."/>
            <person name="Zeng Q."/>
            <person name="Gargeya S."/>
            <person name="Fitzgerald M."/>
            <person name="Haas B."/>
            <person name="Abouelleil A."/>
            <person name="Allen A.W."/>
            <person name="Alvarado L."/>
            <person name="Arachchi H.M."/>
            <person name="Berlin A.M."/>
            <person name="Chapman S.B."/>
            <person name="Gainer-Dewar J."/>
            <person name="Goldberg J."/>
            <person name="Griggs A."/>
            <person name="Gujja S."/>
            <person name="Hansen M."/>
            <person name="Howarth C."/>
            <person name="Imamovic A."/>
            <person name="Ireland A."/>
            <person name="Larimer J."/>
            <person name="McCowan C."/>
            <person name="Murphy C."/>
            <person name="Pearson M."/>
            <person name="Poon T.W."/>
            <person name="Priest M."/>
            <person name="Roberts A."/>
            <person name="Saif S."/>
            <person name="Shea T."/>
            <person name="Sisk P."/>
            <person name="Sykes S."/>
            <person name="Wortman J."/>
            <person name="Nusbaum C."/>
            <person name="Birren B."/>
        </authorList>
    </citation>
    <scope>NUCLEOTIDE SEQUENCE [LARGE SCALE GENOMIC DNA]</scope>
    <source>
        <strain evidence="1 2">P1976</strain>
    </source>
</reference>
<gene>
    <name evidence="1" type="ORF">F444_18917</name>
</gene>